<organism evidence="1 2">
    <name type="scientific">Candidatus Gottesmanbacteria bacterium RIFOXYB1_FULL_47_11</name>
    <dbReference type="NCBI Taxonomy" id="1798401"/>
    <lineage>
        <taxon>Bacteria</taxon>
        <taxon>Candidatus Gottesmaniibacteriota</taxon>
    </lineage>
</organism>
<dbReference type="Proteomes" id="UP000176186">
    <property type="component" value="Unassembled WGS sequence"/>
</dbReference>
<dbReference type="EMBL" id="MFKE01000005">
    <property type="protein sequence ID" value="OGG35766.1"/>
    <property type="molecule type" value="Genomic_DNA"/>
</dbReference>
<protein>
    <recommendedName>
        <fullName evidence="3">DUF2007 domain-containing protein</fullName>
    </recommendedName>
</protein>
<proteinExistence type="predicted"/>
<evidence type="ECO:0000313" key="1">
    <source>
        <dbReference type="EMBL" id="OGG35766.1"/>
    </source>
</evidence>
<dbReference type="STRING" id="1798401.A2363_03515"/>
<name>A0A1F6BFQ2_9BACT</name>
<reference evidence="1 2" key="1">
    <citation type="journal article" date="2016" name="Nat. Commun.">
        <title>Thousands of microbial genomes shed light on interconnected biogeochemical processes in an aquifer system.</title>
        <authorList>
            <person name="Anantharaman K."/>
            <person name="Brown C.T."/>
            <person name="Hug L.A."/>
            <person name="Sharon I."/>
            <person name="Castelle C.J."/>
            <person name="Probst A.J."/>
            <person name="Thomas B.C."/>
            <person name="Singh A."/>
            <person name="Wilkins M.J."/>
            <person name="Karaoz U."/>
            <person name="Brodie E.L."/>
            <person name="Williams K.H."/>
            <person name="Hubbard S.S."/>
            <person name="Banfield J.F."/>
        </authorList>
    </citation>
    <scope>NUCLEOTIDE SEQUENCE [LARGE SCALE GENOMIC DNA]</scope>
</reference>
<dbReference type="AlphaFoldDB" id="A0A1F6BFQ2"/>
<comment type="caution">
    <text evidence="1">The sequence shown here is derived from an EMBL/GenBank/DDBJ whole genome shotgun (WGS) entry which is preliminary data.</text>
</comment>
<sequence length="67" mass="7428">MPDIICIKKFADRHGADIAKSVLDANAIKSYIQSDDAGGMYPFMTEGIRLFVQKKDKEKALIVLKGI</sequence>
<evidence type="ECO:0008006" key="3">
    <source>
        <dbReference type="Google" id="ProtNLM"/>
    </source>
</evidence>
<gene>
    <name evidence="1" type="ORF">A2363_03515</name>
</gene>
<evidence type="ECO:0000313" key="2">
    <source>
        <dbReference type="Proteomes" id="UP000176186"/>
    </source>
</evidence>
<accession>A0A1F6BFQ2</accession>